<dbReference type="KEGG" id="mvs:MVIS_1481"/>
<dbReference type="AlphaFoldDB" id="A0A090IC91"/>
<keyword evidence="3" id="KW-1185">Reference proteome</keyword>
<dbReference type="HOGENOM" id="CLU_1813638_0_0_6"/>
<proteinExistence type="predicted"/>
<dbReference type="RefSeq" id="WP_045109802.1">
    <property type="nucleotide sequence ID" value="NZ_CAWQZC010000069.1"/>
</dbReference>
<dbReference type="EMBL" id="FPLD01000036">
    <property type="protein sequence ID" value="SGY89726.1"/>
    <property type="molecule type" value="Genomic_DNA"/>
</dbReference>
<dbReference type="OrthoDB" id="5918373at2"/>
<dbReference type="Proteomes" id="UP000182660">
    <property type="component" value="Unassembled WGS sequence"/>
</dbReference>
<gene>
    <name evidence="1" type="ORF">MT2528_1060</name>
    <name evidence="2" type="ORF">NVI5450_1030</name>
</gene>
<organism evidence="2 4">
    <name type="scientific">Moritella viscosa</name>
    <dbReference type="NCBI Taxonomy" id="80854"/>
    <lineage>
        <taxon>Bacteria</taxon>
        <taxon>Pseudomonadati</taxon>
        <taxon>Pseudomonadota</taxon>
        <taxon>Gammaproteobacteria</taxon>
        <taxon>Alteromonadales</taxon>
        <taxon>Moritellaceae</taxon>
        <taxon>Moritella</taxon>
    </lineage>
</organism>
<evidence type="ECO:0000313" key="3">
    <source>
        <dbReference type="Proteomes" id="UP000182660"/>
    </source>
</evidence>
<protein>
    <submittedName>
        <fullName evidence="2">Uncharacterized protein</fullName>
    </submittedName>
</protein>
<evidence type="ECO:0000313" key="4">
    <source>
        <dbReference type="Proteomes" id="UP000183794"/>
    </source>
</evidence>
<dbReference type="SUPFAM" id="SSF48452">
    <property type="entry name" value="TPR-like"/>
    <property type="match status" value="1"/>
</dbReference>
<dbReference type="GeneID" id="61294794"/>
<dbReference type="InterPro" id="IPR011990">
    <property type="entry name" value="TPR-like_helical_dom_sf"/>
</dbReference>
<dbReference type="PATRIC" id="fig|80854.5.peg.1573"/>
<dbReference type="Proteomes" id="UP000183794">
    <property type="component" value="Unassembled WGS sequence"/>
</dbReference>
<reference evidence="2 4" key="2">
    <citation type="submission" date="2016-11" db="EMBL/GenBank/DDBJ databases">
        <authorList>
            <person name="Jaros S."/>
            <person name="Januszkiewicz K."/>
            <person name="Wedrychowicz H."/>
        </authorList>
    </citation>
    <scope>NUCLEOTIDE SEQUENCE [LARGE SCALE GENOMIC DNA]</scope>
    <source>
        <strain evidence="2">NVI 5450</strain>
    </source>
</reference>
<reference evidence="1 3" key="1">
    <citation type="submission" date="2016-11" db="EMBL/GenBank/DDBJ databases">
        <authorList>
            <person name="Klemetsen T."/>
        </authorList>
    </citation>
    <scope>NUCLEOTIDE SEQUENCE [LARGE SCALE GENOMIC DNA]</scope>
    <source>
        <strain evidence="1">MT 2528</strain>
    </source>
</reference>
<evidence type="ECO:0000313" key="1">
    <source>
        <dbReference type="EMBL" id="SGY86515.1"/>
    </source>
</evidence>
<accession>A0A090IC91</accession>
<dbReference type="Gene3D" id="1.25.40.10">
    <property type="entry name" value="Tetratricopeptide repeat domain"/>
    <property type="match status" value="1"/>
</dbReference>
<evidence type="ECO:0000313" key="2">
    <source>
        <dbReference type="EMBL" id="SGY89726.1"/>
    </source>
</evidence>
<dbReference type="STRING" id="80854.MVIS_1481"/>
<sequence length="142" mass="16522">MQTWKVLVENGNSCFDSKSWEDAEFCYQNAVEQIKQQWENDPENEELLMAWISVQHNLAAVYEEQGQHYTALRYLTMPHQWMMALLRGESVSDTFKSLATKAVKVTLIPLLDFSRRHPICESCFDALQISPEWLADTQPTIH</sequence>
<dbReference type="EMBL" id="FPLJ01000030">
    <property type="protein sequence ID" value="SGY86515.1"/>
    <property type="molecule type" value="Genomic_DNA"/>
</dbReference>
<name>A0A090IC91_9GAMM</name>